<evidence type="ECO:0000313" key="2">
    <source>
        <dbReference type="Proteomes" id="UP000030969"/>
    </source>
</evidence>
<organism evidence="1 2">
    <name type="scientific">Xanthomonas vesicatoria</name>
    <dbReference type="NCBI Taxonomy" id="56460"/>
    <lineage>
        <taxon>Bacteria</taxon>
        <taxon>Pseudomonadati</taxon>
        <taxon>Pseudomonadota</taxon>
        <taxon>Gammaproteobacteria</taxon>
        <taxon>Lysobacterales</taxon>
        <taxon>Lysobacteraceae</taxon>
        <taxon>Xanthomonas</taxon>
    </lineage>
</organism>
<reference evidence="1 2" key="1">
    <citation type="submission" date="2014-11" db="EMBL/GenBank/DDBJ databases">
        <title>Draft Genome Sequences of Xanthomonas vesicatoria Strains from the Balkan Peninsula.</title>
        <authorList>
            <person name="Vancheva T."/>
            <person name="Lefeuvre P."/>
            <person name="Bogatzevska N."/>
            <person name="Moncheva P."/>
            <person name="Koebnik R."/>
        </authorList>
    </citation>
    <scope>NUCLEOTIDE SEQUENCE [LARGE SCALE GENOMIC DNA]</scope>
    <source>
        <strain evidence="1 2">53M</strain>
    </source>
</reference>
<comment type="caution">
    <text evidence="1">The sequence shown here is derived from an EMBL/GenBank/DDBJ whole genome shotgun (WGS) entry which is preliminary data.</text>
</comment>
<dbReference type="EMBL" id="JSYJ01000045">
    <property type="protein sequence ID" value="KHM95347.1"/>
    <property type="molecule type" value="Genomic_DNA"/>
</dbReference>
<gene>
    <name evidence="1" type="ORF">OR61_09225</name>
</gene>
<proteinExistence type="predicted"/>
<accession>A0AAJ0IYW9</accession>
<evidence type="ECO:0000313" key="1">
    <source>
        <dbReference type="EMBL" id="KHM95347.1"/>
    </source>
</evidence>
<dbReference type="AlphaFoldDB" id="A0AAJ0IYW9"/>
<dbReference type="Proteomes" id="UP000030969">
    <property type="component" value="Unassembled WGS sequence"/>
</dbReference>
<sequence length="217" mass="24702">MEQIMTTLVQARLDGAFHNLVMRIYANAEAAKSKLCGTRCATSDPQPIFKGFTYVASARVEYCVALPMYDDYPWVEECFYHHARYFHLDFPAMGLVQARDHIGATWETARDKVESVYFKDEKYADDDWSEFGIIKSIKLLDTFGNVVDTISGRSSWIHDPQIIGDVNSLKERVVALRAESALEYGWDNHDTARSLRSMADSIVDQISIIECRSRLVA</sequence>
<protein>
    <submittedName>
        <fullName evidence="1">Uncharacterized protein</fullName>
    </submittedName>
</protein>
<name>A0AAJ0IYW9_9XANT</name>